<accession>A0A4R8QXN1</accession>
<dbReference type="GO" id="GO:0005634">
    <property type="term" value="C:nucleus"/>
    <property type="evidence" value="ECO:0007669"/>
    <property type="project" value="TreeGrafter"/>
</dbReference>
<dbReference type="InterPro" id="IPR001214">
    <property type="entry name" value="SET_dom"/>
</dbReference>
<feature type="region of interest" description="Disordered" evidence="1">
    <location>
        <begin position="36"/>
        <end position="62"/>
    </location>
</feature>
<evidence type="ECO:0000256" key="1">
    <source>
        <dbReference type="SAM" id="MobiDB-lite"/>
    </source>
</evidence>
<dbReference type="InterPro" id="IPR050869">
    <property type="entry name" value="H3K4_H4K5_MeTrfase"/>
</dbReference>
<feature type="domain" description="SET" evidence="2">
    <location>
        <begin position="69"/>
        <end position="382"/>
    </location>
</feature>
<dbReference type="InterPro" id="IPR046341">
    <property type="entry name" value="SET_dom_sf"/>
</dbReference>
<evidence type="ECO:0000313" key="4">
    <source>
        <dbReference type="Proteomes" id="UP000295703"/>
    </source>
</evidence>
<reference evidence="3 4" key="1">
    <citation type="submission" date="2018-12" db="EMBL/GenBank/DDBJ databases">
        <title>Genome sequence and assembly of Colletotrichum trifolii.</title>
        <authorList>
            <person name="Gan P."/>
            <person name="Shirasu K."/>
        </authorList>
    </citation>
    <scope>NUCLEOTIDE SEQUENCE [LARGE SCALE GENOMIC DNA]</scope>
    <source>
        <strain evidence="3 4">543-2</strain>
    </source>
</reference>
<name>A0A4R8QXN1_COLTR</name>
<organism evidence="3 4">
    <name type="scientific">Colletotrichum trifolii</name>
    <dbReference type="NCBI Taxonomy" id="5466"/>
    <lineage>
        <taxon>Eukaryota</taxon>
        <taxon>Fungi</taxon>
        <taxon>Dikarya</taxon>
        <taxon>Ascomycota</taxon>
        <taxon>Pezizomycotina</taxon>
        <taxon>Sordariomycetes</taxon>
        <taxon>Hypocreomycetidae</taxon>
        <taxon>Glomerellales</taxon>
        <taxon>Glomerellaceae</taxon>
        <taxon>Colletotrichum</taxon>
        <taxon>Colletotrichum orbiculare species complex</taxon>
    </lineage>
</organism>
<protein>
    <recommendedName>
        <fullName evidence="2">SET domain-containing protein</fullName>
    </recommendedName>
</protein>
<evidence type="ECO:0000259" key="2">
    <source>
        <dbReference type="PROSITE" id="PS50280"/>
    </source>
</evidence>
<dbReference type="PANTHER" id="PTHR12197:SF294">
    <property type="entry name" value="POTENTIAL PROTEIN LYSINE METHYLTRANSFERASE SET6"/>
    <property type="match status" value="1"/>
</dbReference>
<dbReference type="Proteomes" id="UP000295703">
    <property type="component" value="Unassembled WGS sequence"/>
</dbReference>
<proteinExistence type="predicted"/>
<keyword evidence="4" id="KW-1185">Reference proteome</keyword>
<evidence type="ECO:0000313" key="3">
    <source>
        <dbReference type="EMBL" id="TDZ46808.1"/>
    </source>
</evidence>
<comment type="caution">
    <text evidence="3">The sequence shown here is derived from an EMBL/GenBank/DDBJ whole genome shotgun (WGS) entry which is preliminary data.</text>
</comment>
<dbReference type="EMBL" id="RYZW01000113">
    <property type="protein sequence ID" value="TDZ46808.1"/>
    <property type="molecule type" value="Genomic_DNA"/>
</dbReference>
<dbReference type="PROSITE" id="PS50280">
    <property type="entry name" value="SET"/>
    <property type="match status" value="1"/>
</dbReference>
<dbReference type="STRING" id="5466.A0A4R8QXN1"/>
<dbReference type="PANTHER" id="PTHR12197">
    <property type="entry name" value="HISTONE-LYSINE N-METHYLTRANSFERASE SMYD"/>
    <property type="match status" value="1"/>
</dbReference>
<dbReference type="Pfam" id="PF00856">
    <property type="entry name" value="SET"/>
    <property type="match status" value="1"/>
</dbReference>
<sequence>MATNITVPLAMFSPMPSLTTDLSLLALEDSDATSPSLTSYPSSSASRPSSASSAPSSCSSLPVGAPVSALFEIRDTPTAGRAVFASQNIPASTLLWRADDLTLSTLLREYRREVCGWCFAYDYGRDLTPRDAGVGFAFCSAACRDTWRRETGPLGVQAWTAVEALVKKRSKEDDGLVDVDAVKPSETEIAQGWDDVAAQADLIRAACMAELPPPETQLPEGGKGGATKQQRKAVQKALQQPISPDVLSYCAGGVVSRYSNPDKWDKLLSLAVDTTPYRSADDLRAFTRSYLHLLAVLPLPLLPLVTPETLLLMSSRDNHNAFGIRSLEDEGSEFFGYGCWPGASYFNHSCDPNVFKRREGRVWEFRAGRDVASGEELNITYLGGEEKEWDREKRRATLKRNWGFECACKRCVGEE</sequence>
<dbReference type="Gene3D" id="2.170.270.10">
    <property type="entry name" value="SET domain"/>
    <property type="match status" value="1"/>
</dbReference>
<dbReference type="SUPFAM" id="SSF82199">
    <property type="entry name" value="SET domain"/>
    <property type="match status" value="1"/>
</dbReference>
<dbReference type="CDD" id="cd20071">
    <property type="entry name" value="SET_SMYD"/>
    <property type="match status" value="1"/>
</dbReference>
<dbReference type="AlphaFoldDB" id="A0A4R8QXN1"/>
<gene>
    <name evidence="3" type="primary">SET6-1</name>
    <name evidence="3" type="ORF">CTRI78_v008929</name>
</gene>